<name>A0A067BKF8_SAPPC</name>
<gene>
    <name evidence="1" type="ORF">SPRG_17438</name>
</gene>
<dbReference type="VEuPathDB" id="FungiDB:SPRG_17438"/>
<dbReference type="EMBL" id="KK583754">
    <property type="protein sequence ID" value="KDO17170.1"/>
    <property type="molecule type" value="Genomic_DNA"/>
</dbReference>
<protein>
    <submittedName>
        <fullName evidence="1">Uncharacterized protein</fullName>
    </submittedName>
</protein>
<evidence type="ECO:0000313" key="2">
    <source>
        <dbReference type="Proteomes" id="UP000030745"/>
    </source>
</evidence>
<reference evidence="1 2" key="1">
    <citation type="journal article" date="2013" name="PLoS Genet.">
        <title>Distinctive expansion of potential virulence genes in the genome of the oomycete fish pathogen Saprolegnia parasitica.</title>
        <authorList>
            <person name="Jiang R.H."/>
            <person name="de Bruijn I."/>
            <person name="Haas B.J."/>
            <person name="Belmonte R."/>
            <person name="Lobach L."/>
            <person name="Christie J."/>
            <person name="van den Ackerveken G."/>
            <person name="Bottin A."/>
            <person name="Bulone V."/>
            <person name="Diaz-Moreno S.M."/>
            <person name="Dumas B."/>
            <person name="Fan L."/>
            <person name="Gaulin E."/>
            <person name="Govers F."/>
            <person name="Grenville-Briggs L.J."/>
            <person name="Horner N.R."/>
            <person name="Levin J.Z."/>
            <person name="Mammella M."/>
            <person name="Meijer H.J."/>
            <person name="Morris P."/>
            <person name="Nusbaum C."/>
            <person name="Oome S."/>
            <person name="Phillips A.J."/>
            <person name="van Rooyen D."/>
            <person name="Rzeszutek E."/>
            <person name="Saraiva M."/>
            <person name="Secombes C.J."/>
            <person name="Seidl M.F."/>
            <person name="Snel B."/>
            <person name="Stassen J.H."/>
            <person name="Sykes S."/>
            <person name="Tripathy S."/>
            <person name="van den Berg H."/>
            <person name="Vega-Arreguin J.C."/>
            <person name="Wawra S."/>
            <person name="Young S.K."/>
            <person name="Zeng Q."/>
            <person name="Dieguez-Uribeondo J."/>
            <person name="Russ C."/>
            <person name="Tyler B.M."/>
            <person name="van West P."/>
        </authorList>
    </citation>
    <scope>NUCLEOTIDE SEQUENCE [LARGE SCALE GENOMIC DNA]</scope>
    <source>
        <strain evidence="1 2">CBS 223.65</strain>
    </source>
</reference>
<dbReference type="RefSeq" id="XP_012212125.1">
    <property type="nucleotide sequence ID" value="XM_012356735.1"/>
</dbReference>
<proteinExistence type="predicted"/>
<accession>A0A067BKF8</accession>
<dbReference type="GeneID" id="24138980"/>
<evidence type="ECO:0000313" key="1">
    <source>
        <dbReference type="EMBL" id="KDO17170.1"/>
    </source>
</evidence>
<dbReference type="Proteomes" id="UP000030745">
    <property type="component" value="Unassembled WGS sequence"/>
</dbReference>
<sequence length="93" mass="10082">MTLTTSSLQHRSILSSRYLVHRTDSQRHGRLAPEAAAISGAQYSAFCVGKTSHVAMAWPMRTLGGAGYSMMEEVVGPALDQLTLAEDEEAMEL</sequence>
<organism evidence="1 2">
    <name type="scientific">Saprolegnia parasitica (strain CBS 223.65)</name>
    <dbReference type="NCBI Taxonomy" id="695850"/>
    <lineage>
        <taxon>Eukaryota</taxon>
        <taxon>Sar</taxon>
        <taxon>Stramenopiles</taxon>
        <taxon>Oomycota</taxon>
        <taxon>Saprolegniomycetes</taxon>
        <taxon>Saprolegniales</taxon>
        <taxon>Saprolegniaceae</taxon>
        <taxon>Saprolegnia</taxon>
    </lineage>
</organism>
<keyword evidence="2" id="KW-1185">Reference proteome</keyword>
<dbReference type="AlphaFoldDB" id="A0A067BKF8"/>
<dbReference type="KEGG" id="spar:SPRG_17438"/>